<dbReference type="InterPro" id="IPR011993">
    <property type="entry name" value="PH-like_dom_sf"/>
</dbReference>
<gene>
    <name evidence="3" type="ORF">B0A50_00850</name>
</gene>
<dbReference type="Pfam" id="PF00621">
    <property type="entry name" value="RhoGEF"/>
    <property type="match status" value="1"/>
</dbReference>
<evidence type="ECO:0000313" key="3">
    <source>
        <dbReference type="EMBL" id="TKA33297.1"/>
    </source>
</evidence>
<organism evidence="3 4">
    <name type="scientific">Salinomyces thailandicus</name>
    <dbReference type="NCBI Taxonomy" id="706561"/>
    <lineage>
        <taxon>Eukaryota</taxon>
        <taxon>Fungi</taxon>
        <taxon>Dikarya</taxon>
        <taxon>Ascomycota</taxon>
        <taxon>Pezizomycotina</taxon>
        <taxon>Dothideomycetes</taxon>
        <taxon>Dothideomycetidae</taxon>
        <taxon>Mycosphaerellales</taxon>
        <taxon>Teratosphaeriaceae</taxon>
        <taxon>Salinomyces</taxon>
    </lineage>
</organism>
<dbReference type="InterPro" id="IPR051092">
    <property type="entry name" value="FYVE_RhoGEF_PH"/>
</dbReference>
<dbReference type="SUPFAM" id="SSF50729">
    <property type="entry name" value="PH domain-like"/>
    <property type="match status" value="1"/>
</dbReference>
<feature type="region of interest" description="Disordered" evidence="1">
    <location>
        <begin position="1"/>
        <end position="42"/>
    </location>
</feature>
<dbReference type="PROSITE" id="PS50010">
    <property type="entry name" value="DH_2"/>
    <property type="match status" value="1"/>
</dbReference>
<feature type="compositionally biased region" description="Gly residues" evidence="1">
    <location>
        <begin position="643"/>
        <end position="657"/>
    </location>
</feature>
<dbReference type="SMART" id="SM00325">
    <property type="entry name" value="RhoGEF"/>
    <property type="match status" value="1"/>
</dbReference>
<feature type="compositionally biased region" description="Acidic residues" evidence="1">
    <location>
        <begin position="629"/>
        <end position="642"/>
    </location>
</feature>
<dbReference type="AlphaFoldDB" id="A0A4U0UDE4"/>
<reference evidence="3 4" key="1">
    <citation type="submission" date="2017-03" db="EMBL/GenBank/DDBJ databases">
        <title>Genomes of endolithic fungi from Antarctica.</title>
        <authorList>
            <person name="Coleine C."/>
            <person name="Masonjones S."/>
            <person name="Stajich J.E."/>
        </authorList>
    </citation>
    <scope>NUCLEOTIDE SEQUENCE [LARGE SCALE GENOMIC DNA]</scope>
    <source>
        <strain evidence="3 4">CCFEE 6315</strain>
    </source>
</reference>
<dbReference type="InterPro" id="IPR035899">
    <property type="entry name" value="DBL_dom_sf"/>
</dbReference>
<dbReference type="PANTHER" id="PTHR12673">
    <property type="entry name" value="FACIOGENITAL DYSPLASIA PROTEIN"/>
    <property type="match status" value="1"/>
</dbReference>
<feature type="region of interest" description="Disordered" evidence="1">
    <location>
        <begin position="624"/>
        <end position="658"/>
    </location>
</feature>
<dbReference type="EMBL" id="NAJL01000003">
    <property type="protein sequence ID" value="TKA33297.1"/>
    <property type="molecule type" value="Genomic_DNA"/>
</dbReference>
<feature type="compositionally biased region" description="Basic and acidic residues" evidence="1">
    <location>
        <begin position="537"/>
        <end position="554"/>
    </location>
</feature>
<dbReference type="GO" id="GO:0005085">
    <property type="term" value="F:guanyl-nucleotide exchange factor activity"/>
    <property type="evidence" value="ECO:0007669"/>
    <property type="project" value="InterPro"/>
</dbReference>
<feature type="region of interest" description="Disordered" evidence="1">
    <location>
        <begin position="507"/>
        <end position="559"/>
    </location>
</feature>
<dbReference type="InterPro" id="IPR000219">
    <property type="entry name" value="DH_dom"/>
</dbReference>
<keyword evidence="4" id="KW-1185">Reference proteome</keyword>
<feature type="compositionally biased region" description="Polar residues" evidence="1">
    <location>
        <begin position="16"/>
        <end position="34"/>
    </location>
</feature>
<accession>A0A4U0UDE4</accession>
<protein>
    <recommendedName>
        <fullName evidence="2">DH domain-containing protein</fullName>
    </recommendedName>
</protein>
<feature type="compositionally biased region" description="Basic residues" evidence="1">
    <location>
        <begin position="527"/>
        <end position="536"/>
    </location>
</feature>
<feature type="domain" description="DH" evidence="2">
    <location>
        <begin position="46"/>
        <end position="207"/>
    </location>
</feature>
<sequence length="674" mass="74986">MATASKRNSKWRRAQHSSLLSGSDPRPSTDTQRSVIDEAARARSRKRREKVDELIRTEEGYVADLKALSNALYTILGYQPDSQSFAGVFGKRIALFSEYEQFGGVYELIRGDIDQTSQSMAAWPEYDSAIETLAYAINPVQSRDANKRKALRVKDLLIKPIQRLPRYELLFNDLCKLTPVCDDPDCHATLEQLLVAINRACRLMNQARDDHSALKSMETTWLVGERLSFSSQVPRSVFLQLLGQVMLCGCLHIAYRTRDRVQGCYTICILFETTLLLAVAPEDQHQRYSTLAGIALANTTIAECDNMKGLQCYTAPHSWKLVFEHSAKMYEIIFSACSAPEKDAWLSRISSHVSTQTQAVAEGARNIFELHSPILTSMRSIGRAFGSKPGSFLRRMSPVHRAATVGPTTDVNQVIIKNTPAVKETLETSSTASLPIGRSQTVAGPTQVQTLAPRRAERVRLETLLSDVWSKDILPHPGMTTRRTDDFRASANHVMRKFSMASIASNFSSTTKTTKRNASHTSMASSRPHHNHKHKDKDKEDTRSCEVARGGDGRLRKHARPPLVDFHNAPDAFLPEDFGLQDPAKRKVSAFRTFTLGIERPFTPLLGENRPVGVKRAQSVREEVLGGGEEGEGEDGEVEGEEGIGFGREGRAGGGEGWAARKVKSRNRLFRLFA</sequence>
<dbReference type="GO" id="GO:0005737">
    <property type="term" value="C:cytoplasm"/>
    <property type="evidence" value="ECO:0007669"/>
    <property type="project" value="TreeGrafter"/>
</dbReference>
<dbReference type="Gene3D" id="2.30.29.30">
    <property type="entry name" value="Pleckstrin-homology domain (PH domain)/Phosphotyrosine-binding domain (PTB)"/>
    <property type="match status" value="1"/>
</dbReference>
<evidence type="ECO:0000256" key="1">
    <source>
        <dbReference type="SAM" id="MobiDB-lite"/>
    </source>
</evidence>
<dbReference type="PANTHER" id="PTHR12673:SF159">
    <property type="entry name" value="LD03170P"/>
    <property type="match status" value="1"/>
</dbReference>
<dbReference type="SUPFAM" id="SSF48065">
    <property type="entry name" value="DBL homology domain (DH-domain)"/>
    <property type="match status" value="1"/>
</dbReference>
<dbReference type="Gene3D" id="1.20.900.10">
    <property type="entry name" value="Dbl homology (DH) domain"/>
    <property type="match status" value="1"/>
</dbReference>
<evidence type="ECO:0000313" key="4">
    <source>
        <dbReference type="Proteomes" id="UP000308549"/>
    </source>
</evidence>
<comment type="caution">
    <text evidence="3">The sequence shown here is derived from an EMBL/GenBank/DDBJ whole genome shotgun (WGS) entry which is preliminary data.</text>
</comment>
<evidence type="ECO:0000259" key="2">
    <source>
        <dbReference type="PROSITE" id="PS50010"/>
    </source>
</evidence>
<name>A0A4U0UDE4_9PEZI</name>
<dbReference type="OrthoDB" id="8059989at2759"/>
<proteinExistence type="predicted"/>
<dbReference type="Proteomes" id="UP000308549">
    <property type="component" value="Unassembled WGS sequence"/>
</dbReference>